<comment type="similarity">
    <text evidence="2">Belongs to the DNA mismatch repair MutS family.</text>
</comment>
<dbReference type="Pfam" id="PF05188">
    <property type="entry name" value="MutS_II"/>
    <property type="match status" value="1"/>
</dbReference>
<comment type="subcellular location">
    <subcellularLocation>
        <location evidence="1">Nucleus</location>
    </subcellularLocation>
</comment>
<dbReference type="STRING" id="5762.D2V0B3"/>
<dbReference type="InterPro" id="IPR007696">
    <property type="entry name" value="DNA_mismatch_repair_MutS_core"/>
</dbReference>
<dbReference type="PROSITE" id="PS00486">
    <property type="entry name" value="DNA_MISMATCH_REPAIR_2"/>
    <property type="match status" value="1"/>
</dbReference>
<keyword evidence="6" id="KW-0238">DNA-binding</keyword>
<dbReference type="PIRSF" id="PIRSF005813">
    <property type="entry name" value="MSH2"/>
    <property type="match status" value="1"/>
</dbReference>
<dbReference type="AlphaFoldDB" id="D2V0B3"/>
<feature type="coiled-coil region" evidence="9">
    <location>
        <begin position="351"/>
        <end position="378"/>
    </location>
</feature>
<dbReference type="Gene3D" id="3.30.420.110">
    <property type="entry name" value="MutS, connector domain"/>
    <property type="match status" value="1"/>
</dbReference>
<evidence type="ECO:0000256" key="5">
    <source>
        <dbReference type="ARBA" id="ARBA00022840"/>
    </source>
</evidence>
<dbReference type="InParanoid" id="D2V0B3"/>
<evidence type="ECO:0000313" key="12">
    <source>
        <dbReference type="Proteomes" id="UP000006671"/>
    </source>
</evidence>
<dbReference type="SUPFAM" id="SSF52540">
    <property type="entry name" value="P-loop containing nucleoside triphosphate hydrolases"/>
    <property type="match status" value="1"/>
</dbReference>
<dbReference type="RefSeq" id="XP_002682431.1">
    <property type="nucleotide sequence ID" value="XM_002682385.1"/>
</dbReference>
<dbReference type="SMART" id="SM00534">
    <property type="entry name" value="MUTSac"/>
    <property type="match status" value="1"/>
</dbReference>
<dbReference type="GO" id="GO:0030983">
    <property type="term" value="F:mismatched DNA binding"/>
    <property type="evidence" value="ECO:0007669"/>
    <property type="project" value="InterPro"/>
</dbReference>
<dbReference type="InterPro" id="IPR007861">
    <property type="entry name" value="DNA_mismatch_repair_MutS_clamp"/>
</dbReference>
<name>D2V0B3_NAEGR</name>
<dbReference type="GO" id="GO:0006298">
    <property type="term" value="P:mismatch repair"/>
    <property type="evidence" value="ECO:0007669"/>
    <property type="project" value="InterPro"/>
</dbReference>
<gene>
    <name evidence="11" type="ORF">NAEGRDRAFT_34984</name>
</gene>
<evidence type="ECO:0000256" key="1">
    <source>
        <dbReference type="ARBA" id="ARBA00004123"/>
    </source>
</evidence>
<dbReference type="Pfam" id="PF00488">
    <property type="entry name" value="MutS_V"/>
    <property type="match status" value="1"/>
</dbReference>
<reference evidence="11 12" key="1">
    <citation type="journal article" date="2010" name="Cell">
        <title>The genome of Naegleria gruberi illuminates early eukaryotic versatility.</title>
        <authorList>
            <person name="Fritz-Laylin L.K."/>
            <person name="Prochnik S.E."/>
            <person name="Ginger M.L."/>
            <person name="Dacks J.B."/>
            <person name="Carpenter M.L."/>
            <person name="Field M.C."/>
            <person name="Kuo A."/>
            <person name="Paredez A."/>
            <person name="Chapman J."/>
            <person name="Pham J."/>
            <person name="Shu S."/>
            <person name="Neupane R."/>
            <person name="Cipriano M."/>
            <person name="Mancuso J."/>
            <person name="Tu H."/>
            <person name="Salamov A."/>
            <person name="Lindquist E."/>
            <person name="Shapiro H."/>
            <person name="Lucas S."/>
            <person name="Grigoriev I.V."/>
            <person name="Cande W.Z."/>
            <person name="Fulton C."/>
            <person name="Rokhsar D.S."/>
            <person name="Dawson S.C."/>
        </authorList>
    </citation>
    <scope>NUCLEOTIDE SEQUENCE [LARGE SCALE GENOMIC DNA]</scope>
    <source>
        <strain evidence="11 12">NEG-M</strain>
    </source>
</reference>
<dbReference type="InterPro" id="IPR027417">
    <property type="entry name" value="P-loop_NTPase"/>
</dbReference>
<evidence type="ECO:0000256" key="2">
    <source>
        <dbReference type="ARBA" id="ARBA00006271"/>
    </source>
</evidence>
<dbReference type="FunCoup" id="D2V0B3">
    <property type="interactions" value="674"/>
</dbReference>
<keyword evidence="4" id="KW-0227">DNA damage</keyword>
<dbReference type="SUPFAM" id="SSF48334">
    <property type="entry name" value="DNA repair protein MutS, domain III"/>
    <property type="match status" value="1"/>
</dbReference>
<dbReference type="eggNOG" id="KOG0219">
    <property type="taxonomic scope" value="Eukaryota"/>
</dbReference>
<dbReference type="KEGG" id="ngr:NAEGRDRAFT_34984"/>
<dbReference type="OMA" id="LVRFPQK"/>
<dbReference type="GO" id="GO:0140664">
    <property type="term" value="F:ATP-dependent DNA damage sensor activity"/>
    <property type="evidence" value="ECO:0007669"/>
    <property type="project" value="InterPro"/>
</dbReference>
<evidence type="ECO:0000259" key="10">
    <source>
        <dbReference type="PROSITE" id="PS00486"/>
    </source>
</evidence>
<keyword evidence="7" id="KW-0234">DNA repair</keyword>
<dbReference type="Gene3D" id="3.40.50.300">
    <property type="entry name" value="P-loop containing nucleotide triphosphate hydrolases"/>
    <property type="match status" value="1"/>
</dbReference>
<sequence length="909" mass="104225">MYLKIETNEAKKNTIVFIQRKKRDAKADDPESQFTYDVHGHDAWFIDRHFCKTGYFKLFTHKGVIDRTNPYKTEDGKKYNGLPFITLKQSHFHQYVRGLLLNHGKRVEIWSEDKYECLKSASPGNLQEFEELLENDSQTGVVCAIYIKKELNERKIGLAFADTTLRTIGFCSFTDSDQLANLDSTLSQIETKEALVFYQKNDPDSERLKDVLRRSNILETERKKSDFVKKSTLEADICRLTGEERVMNLEFNEEHVANSTQALLDYLELLDDINNYSHYKTKSQQISLFMKLDSTCVSSLNILPPPNDRSKNTSLFGLLNQCVTRPGARLLREWIRQPLTSHSEIEKRLDMVQIFAEENELREEIKELLKKVPDLDKILIRVVKQRVTIEDIVKLYICVQQVPAVKEVMNRVRNEKSFVKDNLYMDLMVHLDSNYADLQSFLQMVISIIDMEATEKHEYRINCKIDAELEKLMNDLNEIISQCDEECKSVENDLNVNELFLEMTKKSVCFKVKKAQANALTGATNYTLIGPQSKSDVKFTNDTLKELAKSYIDILEQYESKSQETLQKIREVVTTFAPAFTQLRETLASIDIFISFASVSVNAAIPYTRPIIRPIDYEEEEIILYDCRHPVVEIQDSVDFKENTCILDRSQHQLHLITGPNMGGKSTFIRQVAINVIMAQIGCFIPAREGSIVTVRDAILSRVGASDSTQRGISTFMAEMLETAALLSTATSKSLIIVDELGRGTSTYDGFGLAYAIIEHLMDSTNAFTLFATHFHELRALIEKFPAICNERMDSKIIDNRLVMLYQIVTDNEEAITENSNSFGIEVAKLADFPIDVIRVAESKAEEIKQLMNTTQLQILEPSTKEVADSQRRAKIHSALSKFYNFNFSDRTLQEIKTFLLDNFNESFH</sequence>
<feature type="domain" description="DNA mismatch repair proteins mutS family" evidence="10">
    <location>
        <begin position="734"/>
        <end position="750"/>
    </location>
</feature>
<dbReference type="VEuPathDB" id="AmoebaDB:NAEGRDRAFT_34984"/>
<dbReference type="GeneID" id="8864044"/>
<dbReference type="Pfam" id="PF05192">
    <property type="entry name" value="MutS_III"/>
    <property type="match status" value="1"/>
</dbReference>
<dbReference type="Proteomes" id="UP000006671">
    <property type="component" value="Unassembled WGS sequence"/>
</dbReference>
<accession>D2V0B3</accession>
<dbReference type="GO" id="GO:0032301">
    <property type="term" value="C:MutSalpha complex"/>
    <property type="evidence" value="ECO:0007669"/>
    <property type="project" value="TreeGrafter"/>
</dbReference>
<organism evidence="12">
    <name type="scientific">Naegleria gruberi</name>
    <name type="common">Amoeba</name>
    <dbReference type="NCBI Taxonomy" id="5762"/>
    <lineage>
        <taxon>Eukaryota</taxon>
        <taxon>Discoba</taxon>
        <taxon>Heterolobosea</taxon>
        <taxon>Tetramitia</taxon>
        <taxon>Eutetramitia</taxon>
        <taxon>Vahlkampfiidae</taxon>
        <taxon>Naegleria</taxon>
    </lineage>
</organism>
<dbReference type="InterPro" id="IPR045076">
    <property type="entry name" value="MutS"/>
</dbReference>
<dbReference type="SMART" id="SM00533">
    <property type="entry name" value="MUTSd"/>
    <property type="match status" value="1"/>
</dbReference>
<dbReference type="InterPro" id="IPR016151">
    <property type="entry name" value="DNA_mismatch_repair_MutS_N"/>
</dbReference>
<keyword evidence="9" id="KW-0175">Coiled coil</keyword>
<protein>
    <submittedName>
        <fullName evidence="11">DNA mismatch repair protein muts</fullName>
    </submittedName>
</protein>
<dbReference type="GO" id="GO:0006312">
    <property type="term" value="P:mitotic recombination"/>
    <property type="evidence" value="ECO:0007669"/>
    <property type="project" value="TreeGrafter"/>
</dbReference>
<dbReference type="EMBL" id="GG738847">
    <property type="protein sequence ID" value="EFC49687.1"/>
    <property type="molecule type" value="Genomic_DNA"/>
</dbReference>
<keyword evidence="5" id="KW-0067">ATP-binding</keyword>
<evidence type="ECO:0000256" key="8">
    <source>
        <dbReference type="ARBA" id="ARBA00023242"/>
    </source>
</evidence>
<dbReference type="InterPro" id="IPR011184">
    <property type="entry name" value="DNA_mismatch_repair_Msh2"/>
</dbReference>
<evidence type="ECO:0000256" key="3">
    <source>
        <dbReference type="ARBA" id="ARBA00022741"/>
    </source>
</evidence>
<dbReference type="PANTHER" id="PTHR11361:SF35">
    <property type="entry name" value="DNA MISMATCH REPAIR PROTEIN MSH2"/>
    <property type="match status" value="1"/>
</dbReference>
<evidence type="ECO:0000256" key="9">
    <source>
        <dbReference type="SAM" id="Coils"/>
    </source>
</evidence>
<evidence type="ECO:0000256" key="4">
    <source>
        <dbReference type="ARBA" id="ARBA00022763"/>
    </source>
</evidence>
<dbReference type="PANTHER" id="PTHR11361">
    <property type="entry name" value="DNA MISMATCH REPAIR PROTEIN MUTS FAMILY MEMBER"/>
    <property type="match status" value="1"/>
</dbReference>
<dbReference type="InterPro" id="IPR007860">
    <property type="entry name" value="DNA_mmatch_repair_MutS_con_dom"/>
</dbReference>
<keyword evidence="3" id="KW-0547">Nucleotide-binding</keyword>
<dbReference type="GO" id="GO:0005524">
    <property type="term" value="F:ATP binding"/>
    <property type="evidence" value="ECO:0007669"/>
    <property type="project" value="UniProtKB-KW"/>
</dbReference>
<dbReference type="Gene3D" id="3.40.1170.10">
    <property type="entry name" value="DNA repair protein MutS, domain I"/>
    <property type="match status" value="1"/>
</dbReference>
<dbReference type="Pfam" id="PF05190">
    <property type="entry name" value="MutS_IV"/>
    <property type="match status" value="1"/>
</dbReference>
<keyword evidence="8" id="KW-0539">Nucleus</keyword>
<keyword evidence="12" id="KW-1185">Reference proteome</keyword>
<dbReference type="InterPro" id="IPR036187">
    <property type="entry name" value="DNA_mismatch_repair_MutS_sf"/>
</dbReference>
<evidence type="ECO:0000256" key="6">
    <source>
        <dbReference type="ARBA" id="ARBA00023125"/>
    </source>
</evidence>
<proteinExistence type="inferred from homology"/>
<evidence type="ECO:0000256" key="7">
    <source>
        <dbReference type="ARBA" id="ARBA00023204"/>
    </source>
</evidence>
<dbReference type="InterPro" id="IPR036678">
    <property type="entry name" value="MutS_con_dom_sf"/>
</dbReference>
<dbReference type="Gene3D" id="1.10.1420.10">
    <property type="match status" value="2"/>
</dbReference>
<dbReference type="OrthoDB" id="295033at2759"/>
<evidence type="ECO:0000313" key="11">
    <source>
        <dbReference type="EMBL" id="EFC49687.1"/>
    </source>
</evidence>
<dbReference type="InterPro" id="IPR000432">
    <property type="entry name" value="DNA_mismatch_repair_MutS_C"/>
</dbReference>